<comment type="caution">
    <text evidence="8">The sequence shown here is derived from an EMBL/GenBank/DDBJ whole genome shotgun (WGS) entry which is preliminary data.</text>
</comment>
<name>A0A7W6P2X4_9HYPH</name>
<dbReference type="NCBIfam" id="TIGR01256">
    <property type="entry name" value="modA"/>
    <property type="match status" value="1"/>
</dbReference>
<feature type="binding site" evidence="6">
    <location>
        <position position="197"/>
    </location>
    <ligand>
        <name>molybdate</name>
        <dbReference type="ChEBI" id="CHEBI:36264"/>
    </ligand>
</feature>
<dbReference type="GO" id="GO:0030288">
    <property type="term" value="C:outer membrane-bounded periplasmic space"/>
    <property type="evidence" value="ECO:0007669"/>
    <property type="project" value="TreeGrafter"/>
</dbReference>
<evidence type="ECO:0000256" key="7">
    <source>
        <dbReference type="SAM" id="SignalP"/>
    </source>
</evidence>
<evidence type="ECO:0000256" key="3">
    <source>
        <dbReference type="ARBA" id="ARBA00022723"/>
    </source>
</evidence>
<dbReference type="Gene3D" id="3.40.190.10">
    <property type="entry name" value="Periplasmic binding protein-like II"/>
    <property type="match status" value="2"/>
</dbReference>
<dbReference type="AlphaFoldDB" id="A0A7W6P2X4"/>
<evidence type="ECO:0000256" key="4">
    <source>
        <dbReference type="ARBA" id="ARBA00022729"/>
    </source>
</evidence>
<keyword evidence="4 7" id="KW-0732">Signal</keyword>
<dbReference type="InterPro" id="IPR005950">
    <property type="entry name" value="ModA"/>
</dbReference>
<accession>A0A7W6P2X4</accession>
<evidence type="ECO:0000256" key="1">
    <source>
        <dbReference type="ARBA" id="ARBA00009175"/>
    </source>
</evidence>
<feature type="chain" id="PRO_5030542535" evidence="7">
    <location>
        <begin position="30"/>
        <end position="262"/>
    </location>
</feature>
<evidence type="ECO:0000313" key="8">
    <source>
        <dbReference type="EMBL" id="MBB4104316.1"/>
    </source>
</evidence>
<dbReference type="CDD" id="cd13536">
    <property type="entry name" value="PBP2_EcModA"/>
    <property type="match status" value="1"/>
</dbReference>
<dbReference type="PANTHER" id="PTHR30632:SF17">
    <property type="entry name" value="MOLYBDATE-BINDING PROTEIN MODA"/>
    <property type="match status" value="1"/>
</dbReference>
<evidence type="ECO:0000256" key="5">
    <source>
        <dbReference type="ARBA" id="ARBA00062515"/>
    </source>
</evidence>
<protein>
    <submittedName>
        <fullName evidence="8">Molybdate transport system substrate-binding protein</fullName>
    </submittedName>
</protein>
<dbReference type="PANTHER" id="PTHR30632">
    <property type="entry name" value="MOLYBDATE-BINDING PERIPLASMIC PROTEIN"/>
    <property type="match status" value="1"/>
</dbReference>
<reference evidence="8 9" key="1">
    <citation type="submission" date="2020-08" db="EMBL/GenBank/DDBJ databases">
        <title>Genomic Encyclopedia of Type Strains, Phase IV (KMG-IV): sequencing the most valuable type-strain genomes for metagenomic binning, comparative biology and taxonomic classification.</title>
        <authorList>
            <person name="Goeker M."/>
        </authorList>
    </citation>
    <scope>NUCLEOTIDE SEQUENCE [LARGE SCALE GENOMIC DNA]</scope>
    <source>
        <strain evidence="8 9">DSM 26385</strain>
    </source>
</reference>
<feature type="binding site" evidence="6">
    <location>
        <position position="67"/>
    </location>
    <ligand>
        <name>molybdate</name>
        <dbReference type="ChEBI" id="CHEBI:36264"/>
    </ligand>
</feature>
<dbReference type="InterPro" id="IPR050682">
    <property type="entry name" value="ModA/WtpA"/>
</dbReference>
<dbReference type="GO" id="GO:1901359">
    <property type="term" value="F:tungstate binding"/>
    <property type="evidence" value="ECO:0007669"/>
    <property type="project" value="UniProtKB-ARBA"/>
</dbReference>
<evidence type="ECO:0000256" key="6">
    <source>
        <dbReference type="PIRSR" id="PIRSR004846-1"/>
    </source>
</evidence>
<keyword evidence="9" id="KW-1185">Reference proteome</keyword>
<dbReference type="SUPFAM" id="SSF53850">
    <property type="entry name" value="Periplasmic binding protein-like II"/>
    <property type="match status" value="1"/>
</dbReference>
<keyword evidence="2 6" id="KW-0500">Molybdenum</keyword>
<feature type="binding site" evidence="6">
    <location>
        <position position="40"/>
    </location>
    <ligand>
        <name>molybdate</name>
        <dbReference type="ChEBI" id="CHEBI:36264"/>
    </ligand>
</feature>
<dbReference type="FunFam" id="3.40.190.10:FF:000035">
    <property type="entry name" value="Molybdate ABC transporter substrate-binding protein"/>
    <property type="match status" value="1"/>
</dbReference>
<evidence type="ECO:0000256" key="2">
    <source>
        <dbReference type="ARBA" id="ARBA00022505"/>
    </source>
</evidence>
<gene>
    <name evidence="8" type="ORF">GGQ66_002890</name>
</gene>
<comment type="subunit">
    <text evidence="5">The complex is composed of two ATP-binding proteins (ModC), two transmembrane proteins (ModB) and a solute-binding protein (ModA).</text>
</comment>
<feature type="binding site" evidence="6">
    <location>
        <position position="179"/>
    </location>
    <ligand>
        <name>molybdate</name>
        <dbReference type="ChEBI" id="CHEBI:36264"/>
    </ligand>
</feature>
<dbReference type="Proteomes" id="UP000584824">
    <property type="component" value="Unassembled WGS sequence"/>
</dbReference>
<dbReference type="GO" id="GO:0030973">
    <property type="term" value="F:molybdate ion binding"/>
    <property type="evidence" value="ECO:0007669"/>
    <property type="project" value="TreeGrafter"/>
</dbReference>
<dbReference type="GO" id="GO:0046872">
    <property type="term" value="F:metal ion binding"/>
    <property type="evidence" value="ECO:0007669"/>
    <property type="project" value="UniProtKB-KW"/>
</dbReference>
<dbReference type="GO" id="GO:0015689">
    <property type="term" value="P:molybdate ion transport"/>
    <property type="evidence" value="ECO:0007669"/>
    <property type="project" value="InterPro"/>
</dbReference>
<dbReference type="PIRSF" id="PIRSF004846">
    <property type="entry name" value="ModA"/>
    <property type="match status" value="1"/>
</dbReference>
<keyword evidence="3 6" id="KW-0479">Metal-binding</keyword>
<sequence>MKRFVMRARLGGFLLLLLALISGPISASAAEKVTVFAAASLKDVLTSISEEWKKETGNEAVFSFAASSALAKQIAEGAPADLFISADLDWMDNVEKQGLVKEGTRLSLLANRIVLVAPADSKAELKVAPGFDLAGALGNEKLAMGNVDSVPAGKYGKAALQKLGVWESVSAKVAQAENVRAALLLVSRGEAPFGIVYETDAKVDPKVKILDRFPEDTHKPIIYPAAVLKEAKSPVAAVFLDLLKTEKSKAAFEAAGFTVLAK</sequence>
<dbReference type="EMBL" id="JACIDU010000011">
    <property type="protein sequence ID" value="MBB4104316.1"/>
    <property type="molecule type" value="Genomic_DNA"/>
</dbReference>
<feature type="binding site" evidence="6">
    <location>
        <position position="152"/>
    </location>
    <ligand>
        <name>molybdate</name>
        <dbReference type="ChEBI" id="CHEBI:36264"/>
    </ligand>
</feature>
<comment type="similarity">
    <text evidence="1">Belongs to the bacterial solute-binding protein ModA family.</text>
</comment>
<proteinExistence type="inferred from homology"/>
<organism evidence="8 9">
    <name type="scientific">Allorhizobium borbori</name>
    <dbReference type="NCBI Taxonomy" id="485907"/>
    <lineage>
        <taxon>Bacteria</taxon>
        <taxon>Pseudomonadati</taxon>
        <taxon>Pseudomonadota</taxon>
        <taxon>Alphaproteobacteria</taxon>
        <taxon>Hyphomicrobiales</taxon>
        <taxon>Rhizobiaceae</taxon>
        <taxon>Rhizobium/Agrobacterium group</taxon>
        <taxon>Allorhizobium</taxon>
    </lineage>
</organism>
<dbReference type="Pfam" id="PF13531">
    <property type="entry name" value="SBP_bac_11"/>
    <property type="match status" value="1"/>
</dbReference>
<feature type="signal peptide" evidence="7">
    <location>
        <begin position="1"/>
        <end position="29"/>
    </location>
</feature>
<evidence type="ECO:0000313" key="9">
    <source>
        <dbReference type="Proteomes" id="UP000584824"/>
    </source>
</evidence>